<organism evidence="2 3">
    <name type="scientific">Actinoplanes ianthinogenes</name>
    <dbReference type="NCBI Taxonomy" id="122358"/>
    <lineage>
        <taxon>Bacteria</taxon>
        <taxon>Bacillati</taxon>
        <taxon>Actinomycetota</taxon>
        <taxon>Actinomycetes</taxon>
        <taxon>Micromonosporales</taxon>
        <taxon>Micromonosporaceae</taxon>
        <taxon>Actinoplanes</taxon>
    </lineage>
</organism>
<dbReference type="Pfam" id="PF13302">
    <property type="entry name" value="Acetyltransf_3"/>
    <property type="match status" value="1"/>
</dbReference>
<keyword evidence="3" id="KW-1185">Reference proteome</keyword>
<dbReference type="RefSeq" id="WP_189330401.1">
    <property type="nucleotide sequence ID" value="NZ_AP023356.1"/>
</dbReference>
<dbReference type="Proteomes" id="UP000676967">
    <property type="component" value="Chromosome"/>
</dbReference>
<evidence type="ECO:0000313" key="3">
    <source>
        <dbReference type="Proteomes" id="UP000676967"/>
    </source>
</evidence>
<dbReference type="InterPro" id="IPR016181">
    <property type="entry name" value="Acyl_CoA_acyltransferase"/>
</dbReference>
<dbReference type="EMBL" id="AP023356">
    <property type="protein sequence ID" value="BCJ48072.1"/>
    <property type="molecule type" value="Genomic_DNA"/>
</dbReference>
<protein>
    <recommendedName>
        <fullName evidence="1">N-acetyltransferase domain-containing protein</fullName>
    </recommendedName>
</protein>
<dbReference type="SUPFAM" id="SSF55729">
    <property type="entry name" value="Acyl-CoA N-acyltransferases (Nat)"/>
    <property type="match status" value="1"/>
</dbReference>
<dbReference type="InterPro" id="IPR000182">
    <property type="entry name" value="GNAT_dom"/>
</dbReference>
<evidence type="ECO:0000259" key="1">
    <source>
        <dbReference type="PROSITE" id="PS51186"/>
    </source>
</evidence>
<reference evidence="2 3" key="1">
    <citation type="submission" date="2020-08" db="EMBL/GenBank/DDBJ databases">
        <title>Whole genome shotgun sequence of Actinoplanes ianthinogenes NBRC 13996.</title>
        <authorList>
            <person name="Komaki H."/>
            <person name="Tamura T."/>
        </authorList>
    </citation>
    <scope>NUCLEOTIDE SEQUENCE [LARGE SCALE GENOMIC DNA]</scope>
    <source>
        <strain evidence="2 3">NBRC 13996</strain>
    </source>
</reference>
<evidence type="ECO:0000313" key="2">
    <source>
        <dbReference type="EMBL" id="BCJ48072.1"/>
    </source>
</evidence>
<sequence>MSLILRPWDDGDDAVSDVPPVRAPGRHTFAVVRGAEVVGRVVLKMPEAEVGYWTAPHARRQGVAAWALDALTGWAFARFPVPSLSLIHQVDNAASCAVARRGGYAFDRELPPGGGYPLPGHRHVRHRAG</sequence>
<proteinExistence type="predicted"/>
<feature type="domain" description="N-acetyltransferase" evidence="1">
    <location>
        <begin position="1"/>
        <end position="129"/>
    </location>
</feature>
<accession>A0ABN6CS83</accession>
<name>A0ABN6CS83_9ACTN</name>
<dbReference type="Gene3D" id="3.40.630.30">
    <property type="match status" value="1"/>
</dbReference>
<dbReference type="PROSITE" id="PS51186">
    <property type="entry name" value="GNAT"/>
    <property type="match status" value="1"/>
</dbReference>
<gene>
    <name evidence="2" type="ORF">Aiant_87290</name>
</gene>